<dbReference type="HOGENOM" id="CLU_1016586_0_0_1"/>
<reference evidence="1 2" key="1">
    <citation type="journal article" date="2007" name="Nature">
        <title>Evolution of genes and genomes on the Drosophila phylogeny.</title>
        <authorList>
            <consortium name="Drosophila 12 Genomes Consortium"/>
            <person name="Clark A.G."/>
            <person name="Eisen M.B."/>
            <person name="Smith D.R."/>
            <person name="Bergman C.M."/>
            <person name="Oliver B."/>
            <person name="Markow T.A."/>
            <person name="Kaufman T.C."/>
            <person name="Kellis M."/>
            <person name="Gelbart W."/>
            <person name="Iyer V.N."/>
            <person name="Pollard D.A."/>
            <person name="Sackton T.B."/>
            <person name="Larracuente A.M."/>
            <person name="Singh N.D."/>
            <person name="Abad J.P."/>
            <person name="Abt D.N."/>
            <person name="Adryan B."/>
            <person name="Aguade M."/>
            <person name="Akashi H."/>
            <person name="Anderson W.W."/>
            <person name="Aquadro C.F."/>
            <person name="Ardell D.H."/>
            <person name="Arguello R."/>
            <person name="Artieri C.G."/>
            <person name="Barbash D.A."/>
            <person name="Barker D."/>
            <person name="Barsanti P."/>
            <person name="Batterham P."/>
            <person name="Batzoglou S."/>
            <person name="Begun D."/>
            <person name="Bhutkar A."/>
            <person name="Blanco E."/>
            <person name="Bosak S.A."/>
            <person name="Bradley R.K."/>
            <person name="Brand A.D."/>
            <person name="Brent M.R."/>
            <person name="Brooks A.N."/>
            <person name="Brown R.H."/>
            <person name="Butlin R.K."/>
            <person name="Caggese C."/>
            <person name="Calvi B.R."/>
            <person name="Bernardo de Carvalho A."/>
            <person name="Caspi A."/>
            <person name="Castrezana S."/>
            <person name="Celniker S.E."/>
            <person name="Chang J.L."/>
            <person name="Chapple C."/>
            <person name="Chatterji S."/>
            <person name="Chinwalla A."/>
            <person name="Civetta A."/>
            <person name="Clifton S.W."/>
            <person name="Comeron J.M."/>
            <person name="Costello J.C."/>
            <person name="Coyne J.A."/>
            <person name="Daub J."/>
            <person name="David R.G."/>
            <person name="Delcher A.L."/>
            <person name="Delehaunty K."/>
            <person name="Do C.B."/>
            <person name="Ebling H."/>
            <person name="Edwards K."/>
            <person name="Eickbush T."/>
            <person name="Evans J.D."/>
            <person name="Filipski A."/>
            <person name="Findeiss S."/>
            <person name="Freyhult E."/>
            <person name="Fulton L."/>
            <person name="Fulton R."/>
            <person name="Garcia A.C."/>
            <person name="Gardiner A."/>
            <person name="Garfield D.A."/>
            <person name="Garvin B.E."/>
            <person name="Gibson G."/>
            <person name="Gilbert D."/>
            <person name="Gnerre S."/>
            <person name="Godfrey J."/>
            <person name="Good R."/>
            <person name="Gotea V."/>
            <person name="Gravely B."/>
            <person name="Greenberg A.J."/>
            <person name="Griffiths-Jones S."/>
            <person name="Gross S."/>
            <person name="Guigo R."/>
            <person name="Gustafson E.A."/>
            <person name="Haerty W."/>
            <person name="Hahn M.W."/>
            <person name="Halligan D.L."/>
            <person name="Halpern A.L."/>
            <person name="Halter G.M."/>
            <person name="Han M.V."/>
            <person name="Heger A."/>
            <person name="Hillier L."/>
            <person name="Hinrichs A.S."/>
            <person name="Holmes I."/>
            <person name="Hoskins R.A."/>
            <person name="Hubisz M.J."/>
            <person name="Hultmark D."/>
            <person name="Huntley M.A."/>
            <person name="Jaffe D.B."/>
            <person name="Jagadeeshan S."/>
            <person name="Jeck W.R."/>
            <person name="Johnson J."/>
            <person name="Jones C.D."/>
            <person name="Jordan W.C."/>
            <person name="Karpen G.H."/>
            <person name="Kataoka E."/>
            <person name="Keightley P.D."/>
            <person name="Kheradpour P."/>
            <person name="Kirkness E.F."/>
            <person name="Koerich L.B."/>
            <person name="Kristiansen K."/>
            <person name="Kudrna D."/>
            <person name="Kulathinal R.J."/>
            <person name="Kumar S."/>
            <person name="Kwok R."/>
            <person name="Lander E."/>
            <person name="Langley C.H."/>
            <person name="Lapoint R."/>
            <person name="Lazzaro B.P."/>
            <person name="Lee S.J."/>
            <person name="Levesque L."/>
            <person name="Li R."/>
            <person name="Lin C.F."/>
            <person name="Lin M.F."/>
            <person name="Lindblad-Toh K."/>
            <person name="Llopart A."/>
            <person name="Long M."/>
            <person name="Low L."/>
            <person name="Lozovsky E."/>
            <person name="Lu J."/>
            <person name="Luo M."/>
            <person name="Machado C.A."/>
            <person name="Makalowski W."/>
            <person name="Marzo M."/>
            <person name="Matsuda M."/>
            <person name="Matzkin L."/>
            <person name="McAllister B."/>
            <person name="McBride C.S."/>
            <person name="McKernan B."/>
            <person name="McKernan K."/>
            <person name="Mendez-Lago M."/>
            <person name="Minx P."/>
            <person name="Mollenhauer M.U."/>
            <person name="Montooth K."/>
            <person name="Mount S.M."/>
            <person name="Mu X."/>
            <person name="Myers E."/>
            <person name="Negre B."/>
            <person name="Newfeld S."/>
            <person name="Nielsen R."/>
            <person name="Noor M.A."/>
            <person name="O'Grady P."/>
            <person name="Pachter L."/>
            <person name="Papaceit M."/>
            <person name="Parisi M.J."/>
            <person name="Parisi M."/>
            <person name="Parts L."/>
            <person name="Pedersen J.S."/>
            <person name="Pesole G."/>
            <person name="Phillippy A.M."/>
            <person name="Ponting C.P."/>
            <person name="Pop M."/>
            <person name="Porcelli D."/>
            <person name="Powell J.R."/>
            <person name="Prohaska S."/>
            <person name="Pruitt K."/>
            <person name="Puig M."/>
            <person name="Quesneville H."/>
            <person name="Ram K.R."/>
            <person name="Rand D."/>
            <person name="Rasmussen M.D."/>
            <person name="Reed L.K."/>
            <person name="Reenan R."/>
            <person name="Reily A."/>
            <person name="Remington K.A."/>
            <person name="Rieger T.T."/>
            <person name="Ritchie M.G."/>
            <person name="Robin C."/>
            <person name="Rogers Y.H."/>
            <person name="Rohde C."/>
            <person name="Rozas J."/>
            <person name="Rubenfield M.J."/>
            <person name="Ruiz A."/>
            <person name="Russo S."/>
            <person name="Salzberg S.L."/>
            <person name="Sanchez-Gracia A."/>
            <person name="Saranga D.J."/>
            <person name="Sato H."/>
            <person name="Schaeffer S.W."/>
            <person name="Schatz M.C."/>
            <person name="Schlenke T."/>
            <person name="Schwartz R."/>
            <person name="Segarra C."/>
            <person name="Singh R.S."/>
            <person name="Sirot L."/>
            <person name="Sirota M."/>
            <person name="Sisneros N.B."/>
            <person name="Smith C.D."/>
            <person name="Smith T.F."/>
            <person name="Spieth J."/>
            <person name="Stage D.E."/>
            <person name="Stark A."/>
            <person name="Stephan W."/>
            <person name="Strausberg R.L."/>
            <person name="Strempel S."/>
            <person name="Sturgill D."/>
            <person name="Sutton G."/>
            <person name="Sutton G.G."/>
            <person name="Tao W."/>
            <person name="Teichmann S."/>
            <person name="Tobari Y.N."/>
            <person name="Tomimura Y."/>
            <person name="Tsolas J.M."/>
            <person name="Valente V.L."/>
            <person name="Venter E."/>
            <person name="Venter J.C."/>
            <person name="Vicario S."/>
            <person name="Vieira F.G."/>
            <person name="Vilella A.J."/>
            <person name="Villasante A."/>
            <person name="Walenz B."/>
            <person name="Wang J."/>
            <person name="Wasserman M."/>
            <person name="Watts T."/>
            <person name="Wilson D."/>
            <person name="Wilson R.K."/>
            <person name="Wing R.A."/>
            <person name="Wolfner M.F."/>
            <person name="Wong A."/>
            <person name="Wong G.K."/>
            <person name="Wu C.I."/>
            <person name="Wu G."/>
            <person name="Yamamoto D."/>
            <person name="Yang H.P."/>
            <person name="Yang S.P."/>
            <person name="Yorke J.A."/>
            <person name="Yoshida K."/>
            <person name="Zdobnov E."/>
            <person name="Zhang P."/>
            <person name="Zhang Y."/>
            <person name="Zimin A.V."/>
            <person name="Baldwin J."/>
            <person name="Abdouelleil A."/>
            <person name="Abdulkadir J."/>
            <person name="Abebe A."/>
            <person name="Abera B."/>
            <person name="Abreu J."/>
            <person name="Acer S.C."/>
            <person name="Aftuck L."/>
            <person name="Alexander A."/>
            <person name="An P."/>
            <person name="Anderson E."/>
            <person name="Anderson S."/>
            <person name="Arachi H."/>
            <person name="Azer M."/>
            <person name="Bachantsang P."/>
            <person name="Barry A."/>
            <person name="Bayul T."/>
            <person name="Berlin A."/>
            <person name="Bessette D."/>
            <person name="Bloom T."/>
            <person name="Blye J."/>
            <person name="Boguslavskiy L."/>
            <person name="Bonnet C."/>
            <person name="Boukhgalter B."/>
            <person name="Bourzgui I."/>
            <person name="Brown A."/>
            <person name="Cahill P."/>
            <person name="Channer S."/>
            <person name="Cheshatsang Y."/>
            <person name="Chuda L."/>
            <person name="Citroen M."/>
            <person name="Collymore A."/>
            <person name="Cooke P."/>
            <person name="Costello M."/>
            <person name="D'Aco K."/>
            <person name="Daza R."/>
            <person name="De Haan G."/>
            <person name="DeGray S."/>
            <person name="DeMaso C."/>
            <person name="Dhargay N."/>
            <person name="Dooley K."/>
            <person name="Dooley E."/>
            <person name="Doricent M."/>
            <person name="Dorje P."/>
            <person name="Dorjee K."/>
            <person name="Dupes A."/>
            <person name="Elong R."/>
            <person name="Falk J."/>
            <person name="Farina A."/>
            <person name="Faro S."/>
            <person name="Ferguson D."/>
            <person name="Fisher S."/>
            <person name="Foley C.D."/>
            <person name="Franke A."/>
            <person name="Friedrich D."/>
            <person name="Gadbois L."/>
            <person name="Gearin G."/>
            <person name="Gearin C.R."/>
            <person name="Giannoukos G."/>
            <person name="Goode T."/>
            <person name="Graham J."/>
            <person name="Grandbois E."/>
            <person name="Grewal S."/>
            <person name="Gyaltsen K."/>
            <person name="Hafez N."/>
            <person name="Hagos B."/>
            <person name="Hall J."/>
            <person name="Henson C."/>
            <person name="Hollinger A."/>
            <person name="Honan T."/>
            <person name="Huard M.D."/>
            <person name="Hughes L."/>
            <person name="Hurhula B."/>
            <person name="Husby M.E."/>
            <person name="Kamat A."/>
            <person name="Kanga B."/>
            <person name="Kashin S."/>
            <person name="Khazanovich D."/>
            <person name="Kisner P."/>
            <person name="Lance K."/>
            <person name="Lara M."/>
            <person name="Lee W."/>
            <person name="Lennon N."/>
            <person name="Letendre F."/>
            <person name="LeVine R."/>
            <person name="Lipovsky A."/>
            <person name="Liu X."/>
            <person name="Liu J."/>
            <person name="Liu S."/>
            <person name="Lokyitsang T."/>
            <person name="Lokyitsang Y."/>
            <person name="Lubonja R."/>
            <person name="Lui A."/>
            <person name="MacDonald P."/>
            <person name="Magnisalis V."/>
            <person name="Maru K."/>
            <person name="Matthews C."/>
            <person name="McCusker W."/>
            <person name="McDonough S."/>
            <person name="Mehta T."/>
            <person name="Meldrim J."/>
            <person name="Meneus L."/>
            <person name="Mihai O."/>
            <person name="Mihalev A."/>
            <person name="Mihova T."/>
            <person name="Mittelman R."/>
            <person name="Mlenga V."/>
            <person name="Montmayeur A."/>
            <person name="Mulrain L."/>
            <person name="Navidi A."/>
            <person name="Naylor J."/>
            <person name="Negash T."/>
            <person name="Nguyen T."/>
            <person name="Nguyen N."/>
            <person name="Nicol R."/>
            <person name="Norbu C."/>
            <person name="Norbu N."/>
            <person name="Novod N."/>
            <person name="O'Neill B."/>
            <person name="Osman S."/>
            <person name="Markiewicz E."/>
            <person name="Oyono O.L."/>
            <person name="Patti C."/>
            <person name="Phunkhang P."/>
            <person name="Pierre F."/>
            <person name="Priest M."/>
            <person name="Raghuraman S."/>
            <person name="Rege F."/>
            <person name="Reyes R."/>
            <person name="Rise C."/>
            <person name="Rogov P."/>
            <person name="Ross K."/>
            <person name="Ryan E."/>
            <person name="Settipalli S."/>
            <person name="Shea T."/>
            <person name="Sherpa N."/>
            <person name="Shi L."/>
            <person name="Shih D."/>
            <person name="Sparrow T."/>
            <person name="Spaulding J."/>
            <person name="Stalker J."/>
            <person name="Stange-Thomann N."/>
            <person name="Stavropoulos S."/>
            <person name="Stone C."/>
            <person name="Strader C."/>
            <person name="Tesfaye S."/>
            <person name="Thomson T."/>
            <person name="Thoulutsang Y."/>
            <person name="Thoulutsang D."/>
            <person name="Topham K."/>
            <person name="Topping I."/>
            <person name="Tsamla T."/>
            <person name="Vassiliev H."/>
            <person name="Vo A."/>
            <person name="Wangchuk T."/>
            <person name="Wangdi T."/>
            <person name="Weiand M."/>
            <person name="Wilkinson J."/>
            <person name="Wilson A."/>
            <person name="Yadav S."/>
            <person name="Young G."/>
            <person name="Yu Q."/>
            <person name="Zembek L."/>
            <person name="Zhong D."/>
            <person name="Zimmer A."/>
            <person name="Zwirko Z."/>
            <person name="Jaffe D.B."/>
            <person name="Alvarez P."/>
            <person name="Brockman W."/>
            <person name="Butler J."/>
            <person name="Chin C."/>
            <person name="Gnerre S."/>
            <person name="Grabherr M."/>
            <person name="Kleber M."/>
            <person name="Mauceli E."/>
            <person name="MacCallum I."/>
        </authorList>
    </citation>
    <scope>NUCLEOTIDE SEQUENCE [LARGE SCALE GENOMIC DNA]</scope>
    <source>
        <strain evidence="2">Tucson 14024-0371.13</strain>
    </source>
</reference>
<dbReference type="GeneID" id="6504892"/>
<name>B3MYY7_DROAN</name>
<evidence type="ECO:0000313" key="2">
    <source>
        <dbReference type="Proteomes" id="UP000007801"/>
    </source>
</evidence>
<dbReference type="KEGG" id="dan:6504892"/>
<dbReference type="EMBL" id="CH902632">
    <property type="protein sequence ID" value="EDV32831.1"/>
    <property type="molecule type" value="Genomic_DNA"/>
</dbReference>
<keyword evidence="2" id="KW-1185">Reference proteome</keyword>
<proteinExistence type="predicted"/>
<dbReference type="InParanoid" id="B3MYY7"/>
<dbReference type="OMA" id="CYELILL"/>
<dbReference type="OrthoDB" id="7861411at2759"/>
<gene>
    <name evidence="1" type="primary">Dana\GF22228</name>
    <name evidence="1" type="synonym">dana_GLEANR_6205</name>
    <name evidence="1" type="ORF">GF22228</name>
</gene>
<dbReference type="AlphaFoldDB" id="B3MYY7"/>
<dbReference type="eggNOG" id="ENOG502TC1V">
    <property type="taxonomic scope" value="Eukaryota"/>
</dbReference>
<dbReference type="PhylomeDB" id="B3MYY7"/>
<dbReference type="Proteomes" id="UP000007801">
    <property type="component" value="Unassembled WGS sequence"/>
</dbReference>
<accession>B3MYY7</accession>
<sequence>MANPGRDPQRSLQAWRLLNESFRMFTTKLGRNQHLTPVTGRQCLSLQERRDLNDAMGQCVTNVSGVLHSLRASHLRLDVNRLLLIVEQSQLDGELKSRQAQLWRTQCELRNKRFELIHQMHASAQMTERLEEARHTTKLLEERHRKLDVLAVDKGELYKSRSSMLCSRMFDLTQELINTKMRINSFEHAKAQLKRRILELQLRRIRRRRQLCDQVQLLRLAQDQWQLLMPPTLMRVWHIIRGLWDCVDSLGLAYHSPYKVQSSASALNLFVACV</sequence>
<protein>
    <submittedName>
        <fullName evidence="1">Uncharacterized protein</fullName>
    </submittedName>
</protein>
<evidence type="ECO:0000313" key="1">
    <source>
        <dbReference type="EMBL" id="EDV32831.1"/>
    </source>
</evidence>
<organism evidence="1 2">
    <name type="scientific">Drosophila ananassae</name>
    <name type="common">Fruit fly</name>
    <dbReference type="NCBI Taxonomy" id="7217"/>
    <lineage>
        <taxon>Eukaryota</taxon>
        <taxon>Metazoa</taxon>
        <taxon>Ecdysozoa</taxon>
        <taxon>Arthropoda</taxon>
        <taxon>Hexapoda</taxon>
        <taxon>Insecta</taxon>
        <taxon>Pterygota</taxon>
        <taxon>Neoptera</taxon>
        <taxon>Endopterygota</taxon>
        <taxon>Diptera</taxon>
        <taxon>Brachycera</taxon>
        <taxon>Muscomorpha</taxon>
        <taxon>Ephydroidea</taxon>
        <taxon>Drosophilidae</taxon>
        <taxon>Drosophila</taxon>
        <taxon>Sophophora</taxon>
    </lineage>
</organism>
<dbReference type="STRING" id="7217.B3MYY7"/>